<evidence type="ECO:0000256" key="8">
    <source>
        <dbReference type="ARBA" id="ARBA00022840"/>
    </source>
</evidence>
<dbReference type="GO" id="GO:0005886">
    <property type="term" value="C:plasma membrane"/>
    <property type="evidence" value="ECO:0007669"/>
    <property type="project" value="UniProtKB-SubCell"/>
</dbReference>
<keyword evidence="9" id="KW-0902">Two-component regulatory system</keyword>
<evidence type="ECO:0000256" key="11">
    <source>
        <dbReference type="SAM" id="MobiDB-lite"/>
    </source>
</evidence>
<evidence type="ECO:0000313" key="15">
    <source>
        <dbReference type="Proteomes" id="UP000006620"/>
    </source>
</evidence>
<evidence type="ECO:0000256" key="1">
    <source>
        <dbReference type="ARBA" id="ARBA00000085"/>
    </source>
</evidence>
<dbReference type="PROSITE" id="PS51257">
    <property type="entry name" value="PROKAR_LIPOPROTEIN"/>
    <property type="match status" value="1"/>
</dbReference>
<dbReference type="HOGENOM" id="CLU_000445_89_6_9"/>
<organism evidence="14 15">
    <name type="scientific">Paenibacillus mucilaginosus (strain KNP414)</name>
    <dbReference type="NCBI Taxonomy" id="1036673"/>
    <lineage>
        <taxon>Bacteria</taxon>
        <taxon>Bacillati</taxon>
        <taxon>Bacillota</taxon>
        <taxon>Bacilli</taxon>
        <taxon>Bacillales</taxon>
        <taxon>Paenibacillaceae</taxon>
        <taxon>Paenibacillus</taxon>
    </lineage>
</organism>
<proteinExistence type="predicted"/>
<dbReference type="Proteomes" id="UP000006620">
    <property type="component" value="Chromosome"/>
</dbReference>
<comment type="subcellular location">
    <subcellularLocation>
        <location evidence="2">Cell membrane</location>
        <topology evidence="2">Multi-pass membrane protein</topology>
    </subcellularLocation>
</comment>
<dbReference type="InterPro" id="IPR003661">
    <property type="entry name" value="HisK_dim/P_dom"/>
</dbReference>
<evidence type="ECO:0000256" key="3">
    <source>
        <dbReference type="ARBA" id="ARBA00012438"/>
    </source>
</evidence>
<dbReference type="CDD" id="cd00082">
    <property type="entry name" value="HisKA"/>
    <property type="match status" value="1"/>
</dbReference>
<dbReference type="PRINTS" id="PR00344">
    <property type="entry name" value="BCTRLSENSOR"/>
</dbReference>
<name>F8FRC8_PAEMK</name>
<comment type="catalytic activity">
    <reaction evidence="1">
        <text>ATP + protein L-histidine = ADP + protein N-phospho-L-histidine.</text>
        <dbReference type="EC" id="2.7.13.3"/>
    </reaction>
</comment>
<keyword evidence="12" id="KW-0812">Transmembrane</keyword>
<dbReference type="SUPFAM" id="SSF47384">
    <property type="entry name" value="Homodimeric domain of signal transducing histidine kinase"/>
    <property type="match status" value="1"/>
</dbReference>
<dbReference type="EMBL" id="CP002869">
    <property type="protein sequence ID" value="AEI39378.1"/>
    <property type="molecule type" value="Genomic_DNA"/>
</dbReference>
<dbReference type="SMART" id="SM00388">
    <property type="entry name" value="HisKA"/>
    <property type="match status" value="1"/>
</dbReference>
<evidence type="ECO:0000256" key="4">
    <source>
        <dbReference type="ARBA" id="ARBA00022553"/>
    </source>
</evidence>
<dbReference type="InterPro" id="IPR036890">
    <property type="entry name" value="HATPase_C_sf"/>
</dbReference>
<keyword evidence="12" id="KW-1133">Transmembrane helix</keyword>
<dbReference type="GO" id="GO:0000155">
    <property type="term" value="F:phosphorelay sensor kinase activity"/>
    <property type="evidence" value="ECO:0007669"/>
    <property type="project" value="InterPro"/>
</dbReference>
<dbReference type="Pfam" id="PF00512">
    <property type="entry name" value="HisKA"/>
    <property type="match status" value="1"/>
</dbReference>
<evidence type="ECO:0000256" key="2">
    <source>
        <dbReference type="ARBA" id="ARBA00004651"/>
    </source>
</evidence>
<dbReference type="KEGG" id="pms:KNP414_00788"/>
<dbReference type="FunFam" id="1.10.287.130:FF:000001">
    <property type="entry name" value="Two-component sensor histidine kinase"/>
    <property type="match status" value="1"/>
</dbReference>
<reference evidence="15" key="1">
    <citation type="submission" date="2011-06" db="EMBL/GenBank/DDBJ databases">
        <title>Complete genome sequence of Paenibacillus mucilaginosus KNP414.</title>
        <authorList>
            <person name="Wang J."/>
            <person name="Hu S."/>
            <person name="Hu X."/>
            <person name="Zhang B."/>
            <person name="Dong D."/>
            <person name="Zhang S."/>
            <person name="Zhao K."/>
            <person name="Wu D."/>
        </authorList>
    </citation>
    <scope>NUCLEOTIDE SEQUENCE [LARGE SCALE GENOMIC DNA]</scope>
    <source>
        <strain evidence="15">KNP414</strain>
    </source>
</reference>
<dbReference type="EC" id="2.7.13.3" evidence="3"/>
<evidence type="ECO:0000256" key="7">
    <source>
        <dbReference type="ARBA" id="ARBA00022777"/>
    </source>
</evidence>
<dbReference type="InterPro" id="IPR004358">
    <property type="entry name" value="Sig_transdc_His_kin-like_C"/>
</dbReference>
<dbReference type="GO" id="GO:0004721">
    <property type="term" value="F:phosphoprotein phosphatase activity"/>
    <property type="evidence" value="ECO:0007669"/>
    <property type="project" value="TreeGrafter"/>
</dbReference>
<protein>
    <recommendedName>
        <fullName evidence="3">histidine kinase</fullName>
        <ecNumber evidence="3">2.7.13.3</ecNumber>
    </recommendedName>
</protein>
<dbReference type="PROSITE" id="PS50109">
    <property type="entry name" value="HIS_KIN"/>
    <property type="match status" value="1"/>
</dbReference>
<evidence type="ECO:0000256" key="5">
    <source>
        <dbReference type="ARBA" id="ARBA00022679"/>
    </source>
</evidence>
<accession>F8FRC8</accession>
<feature type="transmembrane region" description="Helical" evidence="12">
    <location>
        <begin position="9"/>
        <end position="32"/>
    </location>
</feature>
<evidence type="ECO:0000256" key="10">
    <source>
        <dbReference type="ARBA" id="ARBA00023136"/>
    </source>
</evidence>
<keyword evidence="7 14" id="KW-0418">Kinase</keyword>
<keyword evidence="8" id="KW-0067">ATP-binding</keyword>
<evidence type="ECO:0000256" key="6">
    <source>
        <dbReference type="ARBA" id="ARBA00022741"/>
    </source>
</evidence>
<dbReference type="InterPro" id="IPR050351">
    <property type="entry name" value="BphY/WalK/GraS-like"/>
</dbReference>
<sequence length="425" mass="47152">MFRKLRNKFLLLNMVTISVMLLIAFACIYAIMYQNTSRGTDQELRREVELARKAAGNEGPKSGPGGPRSFEMGDNNGGKPAFGRSNSFSLVTDAEGMVQSVISRLELTDELSGGLAAAALADGKPQGKFTLNDARWAYALQPMPGGGHTISYLDITSQMAFLTNLVYAFLLVAAIMLVIIFFISRYFADRSIEPVQEAFDKQKQFIADASHELKTPLTVINTNVDVLLAHPDDTIRNQSRWITYIKSESERMAKLTNDLLYLAQIDQAGTEVLSVPFEASEAVEQVVLTMEAVIFERDIRLSYEIEPGLTARGSIEQFKQVVMILLDNALKYTHPRGAVGITLKKRHQHIVLKVTNTGDPIPPEHLGRIFDRFYRTDPSRARSQGGYGLGLAIAKIIVDKHKGSIYAKNGKEQEVAFYVELPLSS</sequence>
<evidence type="ECO:0000313" key="14">
    <source>
        <dbReference type="EMBL" id="AEI39378.1"/>
    </source>
</evidence>
<dbReference type="AlphaFoldDB" id="F8FRC8"/>
<keyword evidence="6" id="KW-0547">Nucleotide-binding</keyword>
<evidence type="ECO:0000256" key="12">
    <source>
        <dbReference type="SAM" id="Phobius"/>
    </source>
</evidence>
<dbReference type="SUPFAM" id="SSF55874">
    <property type="entry name" value="ATPase domain of HSP90 chaperone/DNA topoisomerase II/histidine kinase"/>
    <property type="match status" value="1"/>
</dbReference>
<dbReference type="PANTHER" id="PTHR45453:SF1">
    <property type="entry name" value="PHOSPHATE REGULON SENSOR PROTEIN PHOR"/>
    <property type="match status" value="1"/>
</dbReference>
<dbReference type="InterPro" id="IPR003594">
    <property type="entry name" value="HATPase_dom"/>
</dbReference>
<dbReference type="PATRIC" id="fig|1036673.3.peg.695"/>
<keyword evidence="4" id="KW-0597">Phosphoprotein</keyword>
<feature type="domain" description="Histidine kinase" evidence="13">
    <location>
        <begin position="208"/>
        <end position="425"/>
    </location>
</feature>
<keyword evidence="5" id="KW-0808">Transferase</keyword>
<dbReference type="Pfam" id="PF02518">
    <property type="entry name" value="HATPase_c"/>
    <property type="match status" value="1"/>
</dbReference>
<dbReference type="GO" id="GO:0005524">
    <property type="term" value="F:ATP binding"/>
    <property type="evidence" value="ECO:0007669"/>
    <property type="project" value="UniProtKB-KW"/>
</dbReference>
<dbReference type="Gene3D" id="3.30.565.10">
    <property type="entry name" value="Histidine kinase-like ATPase, C-terminal domain"/>
    <property type="match status" value="1"/>
</dbReference>
<dbReference type="InterPro" id="IPR036097">
    <property type="entry name" value="HisK_dim/P_sf"/>
</dbReference>
<gene>
    <name evidence="14" type="ordered locus">KNP414_00788</name>
</gene>
<dbReference type="FunFam" id="3.30.565.10:FF:000006">
    <property type="entry name" value="Sensor histidine kinase WalK"/>
    <property type="match status" value="1"/>
</dbReference>
<evidence type="ECO:0000259" key="13">
    <source>
        <dbReference type="PROSITE" id="PS50109"/>
    </source>
</evidence>
<dbReference type="PANTHER" id="PTHR45453">
    <property type="entry name" value="PHOSPHATE REGULON SENSOR PROTEIN PHOR"/>
    <property type="match status" value="1"/>
</dbReference>
<keyword evidence="10 12" id="KW-0472">Membrane</keyword>
<dbReference type="InterPro" id="IPR005467">
    <property type="entry name" value="His_kinase_dom"/>
</dbReference>
<evidence type="ECO:0000256" key="9">
    <source>
        <dbReference type="ARBA" id="ARBA00023012"/>
    </source>
</evidence>
<dbReference type="RefSeq" id="WP_013914542.1">
    <property type="nucleotide sequence ID" value="NC_015690.1"/>
</dbReference>
<dbReference type="GO" id="GO:0016036">
    <property type="term" value="P:cellular response to phosphate starvation"/>
    <property type="evidence" value="ECO:0007669"/>
    <property type="project" value="TreeGrafter"/>
</dbReference>
<dbReference type="SMART" id="SM00387">
    <property type="entry name" value="HATPase_c"/>
    <property type="match status" value="1"/>
</dbReference>
<dbReference type="Gene3D" id="1.10.287.130">
    <property type="match status" value="1"/>
</dbReference>
<feature type="region of interest" description="Disordered" evidence="11">
    <location>
        <begin position="52"/>
        <end position="76"/>
    </location>
</feature>
<reference evidence="14 15" key="2">
    <citation type="journal article" date="2013" name="Genome Announc.">
        <title>Genome Sequence of Growth-Improving Paenibacillus mucilaginosus Strain KNP414.</title>
        <authorList>
            <person name="Lu J.J."/>
            <person name="Wang J.F."/>
            <person name="Hu X.F."/>
        </authorList>
    </citation>
    <scope>NUCLEOTIDE SEQUENCE [LARGE SCALE GENOMIC DNA]</scope>
    <source>
        <strain evidence="14 15">KNP414</strain>
    </source>
</reference>
<feature type="transmembrane region" description="Helical" evidence="12">
    <location>
        <begin position="161"/>
        <end position="183"/>
    </location>
</feature>